<evidence type="ECO:0000313" key="1">
    <source>
        <dbReference type="EMBL" id="KCZ82135.1"/>
    </source>
</evidence>
<dbReference type="EMBL" id="KK365132">
    <property type="protein sequence ID" value="KCZ82135.1"/>
    <property type="molecule type" value="Genomic_DNA"/>
</dbReference>
<dbReference type="VEuPathDB" id="MicrosporidiaDB:H312_00412"/>
<sequence>MYVEVFIKYIITLYDSFNIIIKLKIFYLKKIFILSTLPEHEKNHSFLQIILIFNTSKTLLYLHKTSLNQVIYKWI</sequence>
<reference evidence="2" key="1">
    <citation type="submission" date="2013-02" db="EMBL/GenBank/DDBJ databases">
        <authorList>
            <consortium name="The Broad Institute Genome Sequencing Platform"/>
            <person name="Cuomo C."/>
            <person name="Becnel J."/>
            <person name="Sanscrainte N."/>
            <person name="Walker B."/>
            <person name="Young S.K."/>
            <person name="Zeng Q."/>
            <person name="Gargeya S."/>
            <person name="Fitzgerald M."/>
            <person name="Haas B."/>
            <person name="Abouelleil A."/>
            <person name="Alvarado L."/>
            <person name="Arachchi H.M."/>
            <person name="Berlin A.M."/>
            <person name="Chapman S.B."/>
            <person name="Dewar J."/>
            <person name="Goldberg J."/>
            <person name="Griggs A."/>
            <person name="Gujja S."/>
            <person name="Hansen M."/>
            <person name="Howarth C."/>
            <person name="Imamovic A."/>
            <person name="Larimer J."/>
            <person name="McCowan C."/>
            <person name="Murphy C."/>
            <person name="Neiman D."/>
            <person name="Pearson M."/>
            <person name="Priest M."/>
            <person name="Roberts A."/>
            <person name="Saif S."/>
            <person name="Shea T."/>
            <person name="Sisk P."/>
            <person name="Sykes S."/>
            <person name="Wortman J."/>
            <person name="Nusbaum C."/>
            <person name="Birren B."/>
        </authorList>
    </citation>
    <scope>NUCLEOTIDE SEQUENCE [LARGE SCALE GENOMIC DNA]</scope>
    <source>
        <strain evidence="2">PRA339</strain>
    </source>
</reference>
<dbReference type="Proteomes" id="UP000030655">
    <property type="component" value="Unassembled WGS sequence"/>
</dbReference>
<dbReference type="HOGENOM" id="CLU_2670609_0_0_1"/>
<gene>
    <name evidence="1" type="ORF">H312_00412</name>
</gene>
<organism evidence="1 2">
    <name type="scientific">Anncaliia algerae PRA339</name>
    <dbReference type="NCBI Taxonomy" id="1288291"/>
    <lineage>
        <taxon>Eukaryota</taxon>
        <taxon>Fungi</taxon>
        <taxon>Fungi incertae sedis</taxon>
        <taxon>Microsporidia</taxon>
        <taxon>Tubulinosematoidea</taxon>
        <taxon>Tubulinosematidae</taxon>
        <taxon>Anncaliia</taxon>
    </lineage>
</organism>
<evidence type="ECO:0000313" key="2">
    <source>
        <dbReference type="Proteomes" id="UP000030655"/>
    </source>
</evidence>
<proteinExistence type="predicted"/>
<dbReference type="AlphaFoldDB" id="A0A059F4M7"/>
<name>A0A059F4M7_9MICR</name>
<keyword evidence="2" id="KW-1185">Reference proteome</keyword>
<reference evidence="1 2" key="2">
    <citation type="submission" date="2014-03" db="EMBL/GenBank/DDBJ databases">
        <title>The Genome Sequence of Anncaliia algerae insect isolate PRA339.</title>
        <authorList>
            <consortium name="The Broad Institute Genome Sequencing Platform"/>
            <consortium name="The Broad Institute Genome Sequencing Center for Infectious Disease"/>
            <person name="Cuomo C."/>
            <person name="Becnel J."/>
            <person name="Sanscrainte N."/>
            <person name="Walker B."/>
            <person name="Young S.K."/>
            <person name="Zeng Q."/>
            <person name="Gargeya S."/>
            <person name="Fitzgerald M."/>
            <person name="Haas B."/>
            <person name="Abouelleil A."/>
            <person name="Alvarado L."/>
            <person name="Arachchi H.M."/>
            <person name="Berlin A.M."/>
            <person name="Chapman S.B."/>
            <person name="Dewar J."/>
            <person name="Goldberg J."/>
            <person name="Griggs A."/>
            <person name="Gujja S."/>
            <person name="Hansen M."/>
            <person name="Howarth C."/>
            <person name="Imamovic A."/>
            <person name="Larimer J."/>
            <person name="McCowan C."/>
            <person name="Murphy C."/>
            <person name="Neiman D."/>
            <person name="Pearson M."/>
            <person name="Priest M."/>
            <person name="Roberts A."/>
            <person name="Saif S."/>
            <person name="Shea T."/>
            <person name="Sisk P."/>
            <person name="Sykes S."/>
            <person name="Wortman J."/>
            <person name="Nusbaum C."/>
            <person name="Birren B."/>
        </authorList>
    </citation>
    <scope>NUCLEOTIDE SEQUENCE [LARGE SCALE GENOMIC DNA]</scope>
    <source>
        <strain evidence="1 2">PRA339</strain>
    </source>
</reference>
<protein>
    <submittedName>
        <fullName evidence="1">Uncharacterized protein</fullName>
    </submittedName>
</protein>
<accession>A0A059F4M7</accession>